<evidence type="ECO:0000256" key="2">
    <source>
        <dbReference type="ARBA" id="ARBA00011838"/>
    </source>
</evidence>
<dbReference type="FunFam" id="3.90.1170.10:FF:000001">
    <property type="entry name" value="50S ribosomal protein L16"/>
    <property type="match status" value="1"/>
</dbReference>
<dbReference type="InterPro" id="IPR036920">
    <property type="entry name" value="Ribosomal_uL16_sf"/>
</dbReference>
<evidence type="ECO:0000256" key="5">
    <source>
        <dbReference type="ARBA" id="ARBA00023274"/>
    </source>
</evidence>
<dbReference type="PROSITE" id="PS00701">
    <property type="entry name" value="RIBOSOMAL_L16_2"/>
    <property type="match status" value="1"/>
</dbReference>
<organism evidence="10 11">
    <name type="scientific">Halobacillus alkaliphilus</name>
    <dbReference type="NCBI Taxonomy" id="396056"/>
    <lineage>
        <taxon>Bacteria</taxon>
        <taxon>Bacillati</taxon>
        <taxon>Bacillota</taxon>
        <taxon>Bacilli</taxon>
        <taxon>Bacillales</taxon>
        <taxon>Bacillaceae</taxon>
        <taxon>Halobacillus</taxon>
    </lineage>
</organism>
<evidence type="ECO:0000256" key="4">
    <source>
        <dbReference type="ARBA" id="ARBA00022980"/>
    </source>
</evidence>
<dbReference type="AlphaFoldDB" id="A0A1I2P6Z4"/>
<evidence type="ECO:0000256" key="9">
    <source>
        <dbReference type="RuleBase" id="RU004414"/>
    </source>
</evidence>
<keyword evidence="4 7" id="KW-0689">Ribosomal protein</keyword>
<dbReference type="PRINTS" id="PR00060">
    <property type="entry name" value="RIBOSOMALL16"/>
</dbReference>
<evidence type="ECO:0000256" key="8">
    <source>
        <dbReference type="RuleBase" id="RU004413"/>
    </source>
</evidence>
<evidence type="ECO:0000256" key="6">
    <source>
        <dbReference type="ARBA" id="ARBA00035198"/>
    </source>
</evidence>
<dbReference type="Gene3D" id="3.90.1170.10">
    <property type="entry name" value="Ribosomal protein L10e/L16"/>
    <property type="match status" value="1"/>
</dbReference>
<keyword evidence="11" id="KW-1185">Reference proteome</keyword>
<protein>
    <recommendedName>
        <fullName evidence="6 7">Large ribosomal subunit protein uL16</fullName>
    </recommendedName>
</protein>
<dbReference type="CDD" id="cd01433">
    <property type="entry name" value="Ribosomal_L16_L10e"/>
    <property type="match status" value="1"/>
</dbReference>
<evidence type="ECO:0000313" key="11">
    <source>
        <dbReference type="Proteomes" id="UP000198897"/>
    </source>
</evidence>
<evidence type="ECO:0000313" key="10">
    <source>
        <dbReference type="EMBL" id="SFG11250.1"/>
    </source>
</evidence>
<dbReference type="PROSITE" id="PS00586">
    <property type="entry name" value="RIBOSOMAL_L16_1"/>
    <property type="match status" value="1"/>
</dbReference>
<dbReference type="GO" id="GO:0003735">
    <property type="term" value="F:structural constituent of ribosome"/>
    <property type="evidence" value="ECO:0007669"/>
    <property type="project" value="InterPro"/>
</dbReference>
<keyword evidence="7 9" id="KW-0694">RNA-binding</keyword>
<dbReference type="GO" id="GO:0006412">
    <property type="term" value="P:translation"/>
    <property type="evidence" value="ECO:0007669"/>
    <property type="project" value="UniProtKB-UniRule"/>
</dbReference>
<keyword evidence="7 9" id="KW-0699">rRNA-binding</keyword>
<evidence type="ECO:0000256" key="1">
    <source>
        <dbReference type="ARBA" id="ARBA00008931"/>
    </source>
</evidence>
<comment type="similarity">
    <text evidence="1 7 8">Belongs to the universal ribosomal protein uL16 family.</text>
</comment>
<dbReference type="PANTHER" id="PTHR12220:SF13">
    <property type="entry name" value="LARGE RIBOSOMAL SUBUNIT PROTEIN UL16M"/>
    <property type="match status" value="1"/>
</dbReference>
<dbReference type="GO" id="GO:0000049">
    <property type="term" value="F:tRNA binding"/>
    <property type="evidence" value="ECO:0007669"/>
    <property type="project" value="UniProtKB-KW"/>
</dbReference>
<name>A0A1I2P6Z4_9BACI</name>
<dbReference type="InterPro" id="IPR047873">
    <property type="entry name" value="Ribosomal_uL16"/>
</dbReference>
<gene>
    <name evidence="7" type="primary">rplP</name>
    <name evidence="10" type="ORF">SAMN05216353_12343</name>
</gene>
<dbReference type="GO" id="GO:0019843">
    <property type="term" value="F:rRNA binding"/>
    <property type="evidence" value="ECO:0007669"/>
    <property type="project" value="UniProtKB-UniRule"/>
</dbReference>
<dbReference type="InterPro" id="IPR016180">
    <property type="entry name" value="Ribosomal_uL16_dom"/>
</dbReference>
<comment type="function">
    <text evidence="7 9">Binds 23S rRNA and is also seen to make contacts with the A and possibly P site tRNAs.</text>
</comment>
<accession>A0A1I2P6Z4</accession>
<dbReference type="PANTHER" id="PTHR12220">
    <property type="entry name" value="50S/60S RIBOSOMAL PROTEIN L16"/>
    <property type="match status" value="1"/>
</dbReference>
<proteinExistence type="inferred from homology"/>
<dbReference type="Proteomes" id="UP000198897">
    <property type="component" value="Unassembled WGS sequence"/>
</dbReference>
<dbReference type="Pfam" id="PF00252">
    <property type="entry name" value="Ribosomal_L16"/>
    <property type="match status" value="1"/>
</dbReference>
<dbReference type="InterPro" id="IPR000114">
    <property type="entry name" value="Ribosomal_uL16_bact-type"/>
</dbReference>
<reference evidence="11" key="1">
    <citation type="submission" date="2016-10" db="EMBL/GenBank/DDBJ databases">
        <authorList>
            <person name="Varghese N."/>
            <person name="Submissions S."/>
        </authorList>
    </citation>
    <scope>NUCLEOTIDE SEQUENCE [LARGE SCALE GENOMIC DNA]</scope>
    <source>
        <strain evidence="11">FP5</strain>
    </source>
</reference>
<comment type="subunit">
    <text evidence="2 7 9">Part of the 50S ribosomal subunit.</text>
</comment>
<dbReference type="OrthoDB" id="9802589at2"/>
<dbReference type="RefSeq" id="WP_014641428.1">
    <property type="nucleotide sequence ID" value="NZ_FOOG01000023.1"/>
</dbReference>
<dbReference type="EMBL" id="FOOG01000023">
    <property type="protein sequence ID" value="SFG11250.1"/>
    <property type="molecule type" value="Genomic_DNA"/>
</dbReference>
<dbReference type="SUPFAM" id="SSF54686">
    <property type="entry name" value="Ribosomal protein L16p/L10e"/>
    <property type="match status" value="1"/>
</dbReference>
<dbReference type="GO" id="GO:0022625">
    <property type="term" value="C:cytosolic large ribosomal subunit"/>
    <property type="evidence" value="ECO:0007669"/>
    <property type="project" value="TreeGrafter"/>
</dbReference>
<evidence type="ECO:0000256" key="7">
    <source>
        <dbReference type="HAMAP-Rule" id="MF_01342"/>
    </source>
</evidence>
<keyword evidence="5 7" id="KW-0687">Ribonucleoprotein</keyword>
<evidence type="ECO:0000256" key="3">
    <source>
        <dbReference type="ARBA" id="ARBA00022555"/>
    </source>
</evidence>
<dbReference type="InterPro" id="IPR020798">
    <property type="entry name" value="Ribosomal_uL16_CS"/>
</dbReference>
<dbReference type="HAMAP" id="MF_01342">
    <property type="entry name" value="Ribosomal_uL16"/>
    <property type="match status" value="1"/>
</dbReference>
<keyword evidence="3 7" id="KW-0820">tRNA-binding</keyword>
<dbReference type="NCBIfam" id="TIGR01164">
    <property type="entry name" value="rplP_bact"/>
    <property type="match status" value="1"/>
</dbReference>
<sequence length="144" mass="16100">MLMPKRVKYRKQHRTSLKGRAKGGTEVSFGEYGLQAIDPAWITARQIEASRIAMTRYMKRGGKVWIKIFPDKPYTAKPLEVRMGSGKGAPEGFVAVVKPGKIMFEIAGVSEEVAREALRLASHKLPIRTKFVKREEIGGEINEG</sequence>